<organism evidence="2 3">
    <name type="scientific">Fusobacterium varium ATCC 27725</name>
    <dbReference type="NCBI Taxonomy" id="469618"/>
    <lineage>
        <taxon>Bacteria</taxon>
        <taxon>Fusobacteriati</taxon>
        <taxon>Fusobacteriota</taxon>
        <taxon>Fusobacteriia</taxon>
        <taxon>Fusobacteriales</taxon>
        <taxon>Fusobacteriaceae</taxon>
        <taxon>Fusobacterium</taxon>
    </lineage>
</organism>
<evidence type="ECO:0000313" key="3">
    <source>
        <dbReference type="Proteomes" id="UP000241238"/>
    </source>
</evidence>
<evidence type="ECO:0000256" key="1">
    <source>
        <dbReference type="SAM" id="Coils"/>
    </source>
</evidence>
<dbReference type="GeneID" id="77467051"/>
<evidence type="ECO:0000313" key="2">
    <source>
        <dbReference type="EMBL" id="AVQ30347.1"/>
    </source>
</evidence>
<keyword evidence="3" id="KW-1185">Reference proteome</keyword>
<reference evidence="3" key="1">
    <citation type="journal article" date="2018" name="MSphere">
        <title>Fusobacterium Genomics Using MinION and Illumina Sequencing Enables Genome Completion and Correction.</title>
        <authorList>
            <person name="Todd S.M."/>
            <person name="Settlage R.E."/>
            <person name="Lahmers K.K."/>
            <person name="Slade D.J."/>
        </authorList>
    </citation>
    <scope>NUCLEOTIDE SEQUENCE [LARGE SCALE GENOMIC DNA]</scope>
    <source>
        <strain evidence="3">ATCC 27725</strain>
    </source>
</reference>
<sequence length="141" mass="16769">MTKKEYLRQGFKLKREIEHDKKILEELKSNLDGLQALQNSEKVQGGPVKDDSGIVNRMNKVIELENKIKNKLYKLNDFQQKLLSELERIENIDEKILMESKYILNLSWDQIADKIHYSLSHTYRIHGRALENFKFYKNDSE</sequence>
<proteinExistence type="predicted"/>
<dbReference type="Proteomes" id="UP000241238">
    <property type="component" value="Chromosome"/>
</dbReference>
<dbReference type="Pfam" id="PF07374">
    <property type="entry name" value="DUF1492"/>
    <property type="match status" value="1"/>
</dbReference>
<name>A0ABN5JIQ0_FUSVA</name>
<protein>
    <submittedName>
        <fullName evidence="2">DUF1492 domain-containing protein</fullName>
    </submittedName>
</protein>
<feature type="coiled-coil region" evidence="1">
    <location>
        <begin position="17"/>
        <end position="95"/>
    </location>
</feature>
<dbReference type="RefSeq" id="WP_005948915.1">
    <property type="nucleotide sequence ID" value="NZ_CP028103.1"/>
</dbReference>
<accession>A0ABN5JIQ0</accession>
<dbReference type="InterPro" id="IPR010861">
    <property type="entry name" value="DUF1492"/>
</dbReference>
<gene>
    <name evidence="2" type="ORF">C4N18_03535</name>
</gene>
<dbReference type="EMBL" id="CP028103">
    <property type="protein sequence ID" value="AVQ30347.1"/>
    <property type="molecule type" value="Genomic_DNA"/>
</dbReference>
<keyword evidence="1" id="KW-0175">Coiled coil</keyword>